<protein>
    <submittedName>
        <fullName evidence="5">Glycoside hydrolase family 43 protein</fullName>
    </submittedName>
</protein>
<dbReference type="GO" id="GO:0016787">
    <property type="term" value="F:hydrolase activity"/>
    <property type="evidence" value="ECO:0007669"/>
    <property type="project" value="UniProtKB-KW"/>
</dbReference>
<gene>
    <name evidence="5" type="ORF">ACFQ21_20055</name>
</gene>
<sequence>MKKQTLLFILVLCCFIHTYGQQQFQPGAIWPDSDGRHINAHGGGILYYGDTYYWFGEFKTEGKAGNRAWIGISCYSSKDLYTWKNEGIALPVVDDPTSEITKGCVIERPKVIYNAKTRKFVLWFHLELKEQGYSAARTAVAVSDKPTGPYTYIRSYRPNRKTWPINFEKAWQTKAVNESELKAHTDPWRKEVAEGLFVRRDFEKGQMSRDMTLFVDDDGKAYHIHSAEENLTLHVSELTDDYLSFTGKWATIAPAGHNEAPALIKRNGKYILVTSGCTGWEPNAARSFVSDSIWGPWRSLGNPAQGENAGRTFESQSTYILPVQGRKDQYIFMADRWVPDNAIDGRYIWLPLTFDGDKPVIKWFDKWSLEQLANP</sequence>
<accession>A0ABW3K5V4</accession>
<comment type="caution">
    <text evidence="5">The sequence shown here is derived from an EMBL/GenBank/DDBJ whole genome shotgun (WGS) entry which is preliminary data.</text>
</comment>
<name>A0ABW3K5V4_9BACT</name>
<evidence type="ECO:0000313" key="5">
    <source>
        <dbReference type="EMBL" id="MFD1001635.1"/>
    </source>
</evidence>
<dbReference type="PANTHER" id="PTHR22925">
    <property type="entry name" value="GLYCOSYL HYDROLASE 43 FAMILY MEMBER"/>
    <property type="match status" value="1"/>
</dbReference>
<dbReference type="EMBL" id="JBHTKA010000007">
    <property type="protein sequence ID" value="MFD1001635.1"/>
    <property type="molecule type" value="Genomic_DNA"/>
</dbReference>
<keyword evidence="3 4" id="KW-0326">Glycosidase</keyword>
<evidence type="ECO:0000256" key="4">
    <source>
        <dbReference type="RuleBase" id="RU361187"/>
    </source>
</evidence>
<evidence type="ECO:0000256" key="2">
    <source>
        <dbReference type="ARBA" id="ARBA00022801"/>
    </source>
</evidence>
<dbReference type="CDD" id="cd18825">
    <property type="entry name" value="GH43_CtGH43-like"/>
    <property type="match status" value="1"/>
</dbReference>
<evidence type="ECO:0000256" key="1">
    <source>
        <dbReference type="ARBA" id="ARBA00009865"/>
    </source>
</evidence>
<dbReference type="InterPro" id="IPR006710">
    <property type="entry name" value="Glyco_hydro_43"/>
</dbReference>
<dbReference type="SUPFAM" id="SSF75005">
    <property type="entry name" value="Arabinanase/levansucrase/invertase"/>
    <property type="match status" value="1"/>
</dbReference>
<evidence type="ECO:0000256" key="3">
    <source>
        <dbReference type="ARBA" id="ARBA00023295"/>
    </source>
</evidence>
<reference evidence="6" key="1">
    <citation type="journal article" date="2019" name="Int. J. Syst. Evol. Microbiol.">
        <title>The Global Catalogue of Microorganisms (GCM) 10K type strain sequencing project: providing services to taxonomists for standard genome sequencing and annotation.</title>
        <authorList>
            <consortium name="The Broad Institute Genomics Platform"/>
            <consortium name="The Broad Institute Genome Sequencing Center for Infectious Disease"/>
            <person name="Wu L."/>
            <person name="Ma J."/>
        </authorList>
    </citation>
    <scope>NUCLEOTIDE SEQUENCE [LARGE SCALE GENOMIC DNA]</scope>
    <source>
        <strain evidence="6">CCUG 58938</strain>
    </source>
</reference>
<dbReference type="Proteomes" id="UP001597112">
    <property type="component" value="Unassembled WGS sequence"/>
</dbReference>
<comment type="similarity">
    <text evidence="1 4">Belongs to the glycosyl hydrolase 43 family.</text>
</comment>
<dbReference type="RefSeq" id="WP_377581728.1">
    <property type="nucleotide sequence ID" value="NZ_JBHTKA010000007.1"/>
</dbReference>
<organism evidence="5 6">
    <name type="scientific">Ohtaekwangia kribbensis</name>
    <dbReference type="NCBI Taxonomy" id="688913"/>
    <lineage>
        <taxon>Bacteria</taxon>
        <taxon>Pseudomonadati</taxon>
        <taxon>Bacteroidota</taxon>
        <taxon>Cytophagia</taxon>
        <taxon>Cytophagales</taxon>
        <taxon>Fulvivirgaceae</taxon>
        <taxon>Ohtaekwangia</taxon>
    </lineage>
</organism>
<dbReference type="InterPro" id="IPR023296">
    <property type="entry name" value="Glyco_hydro_beta-prop_sf"/>
</dbReference>
<evidence type="ECO:0000313" key="6">
    <source>
        <dbReference type="Proteomes" id="UP001597112"/>
    </source>
</evidence>
<keyword evidence="2 4" id="KW-0378">Hydrolase</keyword>
<dbReference type="Gene3D" id="2.115.10.20">
    <property type="entry name" value="Glycosyl hydrolase domain, family 43"/>
    <property type="match status" value="1"/>
</dbReference>
<proteinExistence type="inferred from homology"/>
<dbReference type="PANTHER" id="PTHR22925:SF3">
    <property type="entry name" value="GLYCOSYL HYDROLASE FAMILY PROTEIN 43"/>
    <property type="match status" value="1"/>
</dbReference>
<keyword evidence="6" id="KW-1185">Reference proteome</keyword>
<dbReference type="Pfam" id="PF04616">
    <property type="entry name" value="Glyco_hydro_43"/>
    <property type="match status" value="1"/>
</dbReference>